<evidence type="ECO:0000313" key="1">
    <source>
        <dbReference type="EMBL" id="QHU32056.1"/>
    </source>
</evidence>
<accession>A0A6C0LMA5</accession>
<dbReference type="AlphaFoldDB" id="A0A6C0LMA5"/>
<organism evidence="1">
    <name type="scientific">viral metagenome</name>
    <dbReference type="NCBI Taxonomy" id="1070528"/>
    <lineage>
        <taxon>unclassified sequences</taxon>
        <taxon>metagenomes</taxon>
        <taxon>organismal metagenomes</taxon>
    </lineage>
</organism>
<dbReference type="EMBL" id="MN740535">
    <property type="protein sequence ID" value="QHU32056.1"/>
    <property type="molecule type" value="Genomic_DNA"/>
</dbReference>
<protein>
    <submittedName>
        <fullName evidence="1">Uncharacterized protein</fullName>
    </submittedName>
</protein>
<sequence>MATVTISAEDLQSVYSQLNFLRNYVGVWSLDWQEHVVAATKPAVAVPAAAAVATSVAVNAASVAVPATSKPTVAAAIGSPVAKSF</sequence>
<proteinExistence type="predicted"/>
<name>A0A6C0LMA5_9ZZZZ</name>
<reference evidence="1" key="1">
    <citation type="journal article" date="2020" name="Nature">
        <title>Giant virus diversity and host interactions through global metagenomics.</title>
        <authorList>
            <person name="Schulz F."/>
            <person name="Roux S."/>
            <person name="Paez-Espino D."/>
            <person name="Jungbluth S."/>
            <person name="Walsh D.A."/>
            <person name="Denef V.J."/>
            <person name="McMahon K.D."/>
            <person name="Konstantinidis K.T."/>
            <person name="Eloe-Fadrosh E.A."/>
            <person name="Kyrpides N.C."/>
            <person name="Woyke T."/>
        </authorList>
    </citation>
    <scope>NUCLEOTIDE SEQUENCE</scope>
    <source>
        <strain evidence="1">GVMAG-M-3300027963-41</strain>
    </source>
</reference>